<dbReference type="RefSeq" id="XP_007319139.1">
    <property type="nucleotide sequence ID" value="XM_007319077.1"/>
</dbReference>
<protein>
    <submittedName>
        <fullName evidence="1">Uncharacterized protein</fullName>
    </submittedName>
</protein>
<dbReference type="HOGENOM" id="CLU_2672627_0_0_1"/>
<dbReference type="GeneID" id="18819563"/>
<reference evidence="1" key="1">
    <citation type="submission" date="2011-04" db="EMBL/GenBank/DDBJ databases">
        <title>Evolution of plant cell wall degrading machinery underlies the functional diversity of forest fungi.</title>
        <authorList>
            <consortium name="US DOE Joint Genome Institute (JGI-PGF)"/>
            <person name="Eastwood D.C."/>
            <person name="Floudas D."/>
            <person name="Binder M."/>
            <person name="Majcherczyk A."/>
            <person name="Schneider P."/>
            <person name="Aerts A."/>
            <person name="Asiegbu F.O."/>
            <person name="Baker S.E."/>
            <person name="Barry K."/>
            <person name="Bendiksby M."/>
            <person name="Blumentritt M."/>
            <person name="Coutinho P.M."/>
            <person name="Cullen D."/>
            <person name="Cullen D."/>
            <person name="Gathman A."/>
            <person name="Goodell B."/>
            <person name="Henrissat B."/>
            <person name="Ihrmark K."/>
            <person name="Kauserud H."/>
            <person name="Kohler A."/>
            <person name="LaButti K."/>
            <person name="Lapidus A."/>
            <person name="Lavin J.L."/>
            <person name="Lee Y.-H."/>
            <person name="Lindquist E."/>
            <person name="Lilly W."/>
            <person name="Lucas S."/>
            <person name="Morin E."/>
            <person name="Murat C."/>
            <person name="Oguiza J.A."/>
            <person name="Park J."/>
            <person name="Pisabarro A.G."/>
            <person name="Riley R."/>
            <person name="Rosling A."/>
            <person name="Salamov A."/>
            <person name="Schmidt O."/>
            <person name="Schmutz J."/>
            <person name="Skrede I."/>
            <person name="Stenlid J."/>
            <person name="Wiebenga A."/>
            <person name="Xie X."/>
            <person name="Kues U."/>
            <person name="Hibbett D.S."/>
            <person name="Hoffmeister D."/>
            <person name="Hogberg N."/>
            <person name="Martin F."/>
            <person name="Grigoriev I.V."/>
            <person name="Watkinson S.C."/>
        </authorList>
    </citation>
    <scope>NUCLEOTIDE SEQUENCE</scope>
    <source>
        <strain evidence="1">S7.9</strain>
    </source>
</reference>
<name>F8NZP6_SERL9</name>
<organism>
    <name type="scientific">Serpula lacrymans var. lacrymans (strain S7.9)</name>
    <name type="common">Dry rot fungus</name>
    <dbReference type="NCBI Taxonomy" id="578457"/>
    <lineage>
        <taxon>Eukaryota</taxon>
        <taxon>Fungi</taxon>
        <taxon>Dikarya</taxon>
        <taxon>Basidiomycota</taxon>
        <taxon>Agaricomycotina</taxon>
        <taxon>Agaricomycetes</taxon>
        <taxon>Agaricomycetidae</taxon>
        <taxon>Boletales</taxon>
        <taxon>Coniophorineae</taxon>
        <taxon>Serpulaceae</taxon>
        <taxon>Serpula</taxon>
    </lineage>
</organism>
<dbReference type="Proteomes" id="UP000008064">
    <property type="component" value="Unassembled WGS sequence"/>
</dbReference>
<dbReference type="EMBL" id="GL945435">
    <property type="protein sequence ID" value="EGO23377.1"/>
    <property type="molecule type" value="Genomic_DNA"/>
</dbReference>
<accession>F8NZP6</accession>
<evidence type="ECO:0000313" key="1">
    <source>
        <dbReference type="EMBL" id="EGO23377.1"/>
    </source>
</evidence>
<dbReference type="AlphaFoldDB" id="F8NZP6"/>
<gene>
    <name evidence="1" type="ORF">SERLADRAFT_469226</name>
</gene>
<sequence length="75" mass="8758">MGRVGSSDLDSVTWQVQCSDILSQGEFWYCLSFIHRCTLDRLFFIIVYFMTKLYSISSPELYPTVLVLRQSDTIH</sequence>
<proteinExistence type="predicted"/>
<dbReference type="KEGG" id="sla:SERLADRAFT_469226"/>